<dbReference type="WBParaSite" id="TMUE_2000009591.1">
    <property type="protein sequence ID" value="TMUE_2000009591.1"/>
    <property type="gene ID" value="WBGene00287058"/>
</dbReference>
<proteinExistence type="predicted"/>
<dbReference type="Proteomes" id="UP000046395">
    <property type="component" value="Unassembled WGS sequence"/>
</dbReference>
<name>A0A5S6QQH9_TRIMR</name>
<dbReference type="AlphaFoldDB" id="A0A5S6QQH9"/>
<keyword evidence="1" id="KW-1185">Reference proteome</keyword>
<accession>A0A5S6QQH9</accession>
<evidence type="ECO:0000313" key="1">
    <source>
        <dbReference type="Proteomes" id="UP000046395"/>
    </source>
</evidence>
<organism evidence="1 2">
    <name type="scientific">Trichuris muris</name>
    <name type="common">Mouse whipworm</name>
    <dbReference type="NCBI Taxonomy" id="70415"/>
    <lineage>
        <taxon>Eukaryota</taxon>
        <taxon>Metazoa</taxon>
        <taxon>Ecdysozoa</taxon>
        <taxon>Nematoda</taxon>
        <taxon>Enoplea</taxon>
        <taxon>Dorylaimia</taxon>
        <taxon>Trichinellida</taxon>
        <taxon>Trichuridae</taxon>
        <taxon>Trichuris</taxon>
    </lineage>
</organism>
<sequence length="153" mass="17595">MLRESVTAVSDEHEAVTPRVILFPELLSRSAIIRRLLQINYCCRDLCNLSKAELVAHAHRTVVPQPQRYQCQNTCENRGDNFWRKHTRVLNESPCTVDAPLMETVQLRALPRPNLEKRKCEESDSGDVQRKLLILAIDDRTSSHQQGEDIMDC</sequence>
<protein>
    <submittedName>
        <fullName evidence="2">Uncharacterized protein</fullName>
    </submittedName>
</protein>
<reference evidence="2" key="1">
    <citation type="submission" date="2019-12" db="UniProtKB">
        <authorList>
            <consortium name="WormBaseParasite"/>
        </authorList>
    </citation>
    <scope>IDENTIFICATION</scope>
</reference>
<evidence type="ECO:0000313" key="2">
    <source>
        <dbReference type="WBParaSite" id="TMUE_2000009591.1"/>
    </source>
</evidence>